<evidence type="ECO:0000256" key="1">
    <source>
        <dbReference type="SAM" id="MobiDB-lite"/>
    </source>
</evidence>
<evidence type="ECO:0000313" key="3">
    <source>
        <dbReference type="Proteomes" id="UP000182409"/>
    </source>
</evidence>
<dbReference type="AlphaFoldDB" id="A0A1H4MXS5"/>
<organism evidence="2 3">
    <name type="scientific">Terriglobus roseus</name>
    <dbReference type="NCBI Taxonomy" id="392734"/>
    <lineage>
        <taxon>Bacteria</taxon>
        <taxon>Pseudomonadati</taxon>
        <taxon>Acidobacteriota</taxon>
        <taxon>Terriglobia</taxon>
        <taxon>Terriglobales</taxon>
        <taxon>Acidobacteriaceae</taxon>
        <taxon>Terriglobus</taxon>
    </lineage>
</organism>
<feature type="compositionally biased region" description="Basic and acidic residues" evidence="1">
    <location>
        <begin position="10"/>
        <end position="25"/>
    </location>
</feature>
<dbReference type="EMBL" id="FNSD01000001">
    <property type="protein sequence ID" value="SEB87627.1"/>
    <property type="molecule type" value="Genomic_DNA"/>
</dbReference>
<feature type="region of interest" description="Disordered" evidence="1">
    <location>
        <begin position="1"/>
        <end position="25"/>
    </location>
</feature>
<evidence type="ECO:0000313" key="2">
    <source>
        <dbReference type="EMBL" id="SEB87627.1"/>
    </source>
</evidence>
<dbReference type="Proteomes" id="UP000182409">
    <property type="component" value="Unassembled WGS sequence"/>
</dbReference>
<name>A0A1H4MXS5_9BACT</name>
<evidence type="ECO:0008006" key="4">
    <source>
        <dbReference type="Google" id="ProtNLM"/>
    </source>
</evidence>
<proteinExistence type="predicted"/>
<sequence length="298" mass="33559">MDYGNAKNDGNAEQRQQRATREPMPDRIQCEFHLLRYVPDAVKNEFVNIGVMLREAGRVDTTRVRFTRDWSRVRCMDPDADTSLLEAMEGELATRVRDGGTGSKPVMQMLEESLSTSVQITESRGALAESVPVEMELLMRLYVEPMREKVVRRRSGRAGIAAQMRSTLERAGVWDLMRKRIPASQYTRPGDPLKLDCGYRPNGVIRIFQAVSLEGDLEAAKVLAYSADRLREGVQRVEQASLDLAAIVEPWRTVAGDSGEAEDRYRFGVETMEEQGLRVLTVAQLPGVAETARRELRV</sequence>
<accession>A0A1H4MXS5</accession>
<protein>
    <recommendedName>
        <fullName evidence="4">DUF3037 domain-containing protein</fullName>
    </recommendedName>
</protein>
<dbReference type="InterPro" id="IPR021398">
    <property type="entry name" value="DUF3037"/>
</dbReference>
<dbReference type="Pfam" id="PF11236">
    <property type="entry name" value="DUF3037"/>
    <property type="match status" value="1"/>
</dbReference>
<gene>
    <name evidence="2" type="ORF">SAMN05443244_2069</name>
</gene>
<reference evidence="2 3" key="1">
    <citation type="submission" date="2016-10" db="EMBL/GenBank/DDBJ databases">
        <authorList>
            <person name="de Groot N.N."/>
        </authorList>
    </citation>
    <scope>NUCLEOTIDE SEQUENCE [LARGE SCALE GENOMIC DNA]</scope>
    <source>
        <strain evidence="2 3">AB35.6</strain>
    </source>
</reference>